<evidence type="ECO:0000256" key="2">
    <source>
        <dbReference type="SAM" id="Phobius"/>
    </source>
</evidence>
<keyword evidence="2" id="KW-0472">Membrane</keyword>
<dbReference type="WBParaSite" id="jg22971">
    <property type="protein sequence ID" value="jg22971"/>
    <property type="gene ID" value="jg22971"/>
</dbReference>
<feature type="region of interest" description="Disordered" evidence="1">
    <location>
        <begin position="338"/>
        <end position="380"/>
    </location>
</feature>
<dbReference type="Proteomes" id="UP000887574">
    <property type="component" value="Unplaced"/>
</dbReference>
<feature type="compositionally biased region" description="Polar residues" evidence="1">
    <location>
        <begin position="348"/>
        <end position="380"/>
    </location>
</feature>
<keyword evidence="2" id="KW-1133">Transmembrane helix</keyword>
<proteinExistence type="predicted"/>
<evidence type="ECO:0000313" key="3">
    <source>
        <dbReference type="Proteomes" id="UP000887574"/>
    </source>
</evidence>
<feature type="transmembrane region" description="Helical" evidence="2">
    <location>
        <begin position="121"/>
        <end position="143"/>
    </location>
</feature>
<dbReference type="AlphaFoldDB" id="A0A915DUK5"/>
<keyword evidence="2" id="KW-0812">Transmembrane</keyword>
<feature type="transmembrane region" description="Helical" evidence="2">
    <location>
        <begin position="89"/>
        <end position="109"/>
    </location>
</feature>
<protein>
    <submittedName>
        <fullName evidence="4">Uncharacterized protein</fullName>
    </submittedName>
</protein>
<accession>A0A915DUK5</accession>
<name>A0A915DUK5_9BILA</name>
<evidence type="ECO:0000313" key="4">
    <source>
        <dbReference type="WBParaSite" id="jg22971"/>
    </source>
</evidence>
<feature type="compositionally biased region" description="Basic and acidic residues" evidence="1">
    <location>
        <begin position="338"/>
        <end position="347"/>
    </location>
</feature>
<keyword evidence="3" id="KW-1185">Reference proteome</keyword>
<organism evidence="3 4">
    <name type="scientific">Ditylenchus dipsaci</name>
    <dbReference type="NCBI Taxonomy" id="166011"/>
    <lineage>
        <taxon>Eukaryota</taxon>
        <taxon>Metazoa</taxon>
        <taxon>Ecdysozoa</taxon>
        <taxon>Nematoda</taxon>
        <taxon>Chromadorea</taxon>
        <taxon>Rhabditida</taxon>
        <taxon>Tylenchina</taxon>
        <taxon>Tylenchomorpha</taxon>
        <taxon>Sphaerularioidea</taxon>
        <taxon>Anguinidae</taxon>
        <taxon>Anguininae</taxon>
        <taxon>Ditylenchus</taxon>
    </lineage>
</organism>
<evidence type="ECO:0000256" key="1">
    <source>
        <dbReference type="SAM" id="MobiDB-lite"/>
    </source>
</evidence>
<feature type="transmembrane region" description="Helical" evidence="2">
    <location>
        <begin position="149"/>
        <end position="168"/>
    </location>
</feature>
<feature type="transmembrane region" description="Helical" evidence="2">
    <location>
        <begin position="180"/>
        <end position="198"/>
    </location>
</feature>
<feature type="transmembrane region" description="Helical" evidence="2">
    <location>
        <begin position="6"/>
        <end position="31"/>
    </location>
</feature>
<sequence length="380" mass="42775">MLMWINLFSLLFSMAIFAFNFILLISITINYTKFHCLSNVLSANLWLVNCISSVFTIFRSLFHNLFQQNSTVLNGPENIGGLGPETLNALFNTTVSLLALMSMAFVEIFSHYQDGLPRSAGVRISTGIWAVVAGVLLANFVLVQITQSFAFILAFQLALISIFMMFNLDVPLTNSITQSLWLLMHALSFTLLAIMLVWENNSTSDGWQAKSRKQNSQLISLQLAVYSVHCIANPMIAVLRDPTLATTIARIVLSRSSSHSRTPSIQGESIEEDPEVVRWFLPEMSWIIRNIPPPPPYNTDSIREITQQHLQKQKAVYEQVLTTQDYQIDRQLHENAEVESRCPRHLSESSLNLPQDDQLQKQSTVTGGSNNNNCSKTIDF</sequence>
<feature type="transmembrane region" description="Helical" evidence="2">
    <location>
        <begin position="43"/>
        <end position="62"/>
    </location>
</feature>
<reference evidence="4" key="1">
    <citation type="submission" date="2022-11" db="UniProtKB">
        <authorList>
            <consortium name="WormBaseParasite"/>
        </authorList>
    </citation>
    <scope>IDENTIFICATION</scope>
</reference>
<feature type="transmembrane region" description="Helical" evidence="2">
    <location>
        <begin position="218"/>
        <end position="239"/>
    </location>
</feature>